<gene>
    <name evidence="3" type="ORF">CA606_18465</name>
</gene>
<dbReference type="EMBL" id="CP023315">
    <property type="protein sequence ID" value="ATC34635.1"/>
    <property type="molecule type" value="Genomic_DNA"/>
</dbReference>
<name>A0A290N427_CAUVI</name>
<proteinExistence type="predicted"/>
<dbReference type="InterPro" id="IPR006645">
    <property type="entry name" value="NGN-like_dom"/>
</dbReference>
<keyword evidence="1" id="KW-0804">Transcription</keyword>
<organism evidence="3 4">
    <name type="scientific">Caulobacter vibrioides</name>
    <name type="common">Caulobacter crescentus</name>
    <dbReference type="NCBI Taxonomy" id="155892"/>
    <lineage>
        <taxon>Bacteria</taxon>
        <taxon>Pseudomonadati</taxon>
        <taxon>Pseudomonadota</taxon>
        <taxon>Alphaproteobacteria</taxon>
        <taxon>Caulobacterales</taxon>
        <taxon>Caulobacteraceae</taxon>
        <taxon>Caulobacter</taxon>
    </lineage>
</organism>
<feature type="domain" description="NusG-like N-terminal" evidence="2">
    <location>
        <begin position="36"/>
        <end position="134"/>
    </location>
</feature>
<evidence type="ECO:0000259" key="2">
    <source>
        <dbReference type="Pfam" id="PF02357"/>
    </source>
</evidence>
<dbReference type="Gene3D" id="3.30.70.940">
    <property type="entry name" value="NusG, N-terminal domain"/>
    <property type="match status" value="1"/>
</dbReference>
<dbReference type="Proteomes" id="UP000217311">
    <property type="component" value="Chromosome"/>
</dbReference>
<evidence type="ECO:0000313" key="4">
    <source>
        <dbReference type="Proteomes" id="UP000217311"/>
    </source>
</evidence>
<protein>
    <recommendedName>
        <fullName evidence="2">NusG-like N-terminal domain-containing protein</fullName>
    </recommendedName>
</protein>
<reference evidence="4" key="1">
    <citation type="submission" date="2017-09" db="EMBL/GenBank/DDBJ databases">
        <title>Genome evolution observed in wild isolates of Caulobacter crescentus.</title>
        <authorList>
            <person name="Ely B."/>
            <person name="Wilson K."/>
            <person name="Scott D."/>
        </authorList>
    </citation>
    <scope>NUCLEOTIDE SEQUENCE [LARGE SCALE GENOMIC DNA]</scope>
    <source>
        <strain evidence="4">CB13b1a</strain>
    </source>
</reference>
<dbReference type="AlphaFoldDB" id="A0A290N427"/>
<dbReference type="InterPro" id="IPR036735">
    <property type="entry name" value="NGN_dom_sf"/>
</dbReference>
<evidence type="ECO:0000256" key="1">
    <source>
        <dbReference type="ARBA" id="ARBA00023163"/>
    </source>
</evidence>
<accession>A0A290N427</accession>
<evidence type="ECO:0000313" key="3">
    <source>
        <dbReference type="EMBL" id="ATC34635.1"/>
    </source>
</evidence>
<dbReference type="SUPFAM" id="SSF82679">
    <property type="entry name" value="N-utilization substance G protein NusG, N-terminal domain"/>
    <property type="match status" value="1"/>
</dbReference>
<sequence length="204" mass="22487">MVSNKINGLCARRRSKRGGVMADFGGGEDGADLVGRWCVVVAKPGMDRTARARLEAQKFEVYVPLAVSEAPKTPRNPKGGLNIRPFFPRYLFVRLSDASIGWWRSMYGTIGVSSVFVGPDQRPVAVPPRIIEALQAREENGFIKVAQASPEPERWQRGDAVRYATEAGDLDAIFVQPVDKTRAEILFNLLGRETSKVVTLATLK</sequence>
<dbReference type="GO" id="GO:0006354">
    <property type="term" value="P:DNA-templated transcription elongation"/>
    <property type="evidence" value="ECO:0007669"/>
    <property type="project" value="InterPro"/>
</dbReference>
<dbReference type="Pfam" id="PF02357">
    <property type="entry name" value="NusG"/>
    <property type="match status" value="1"/>
</dbReference>